<organism evidence="10 11">
    <name type="scientific">[Clostridium] methylpentosum DSM 5476</name>
    <dbReference type="NCBI Taxonomy" id="537013"/>
    <lineage>
        <taxon>Bacteria</taxon>
        <taxon>Bacillati</taxon>
        <taxon>Bacillota</taxon>
        <taxon>Clostridia</taxon>
        <taxon>Eubacteriales</taxon>
        <taxon>Oscillospiraceae</taxon>
        <taxon>Oscillospiraceae incertae sedis</taxon>
    </lineage>
</organism>
<dbReference type="HOGENOM" id="CLU_058969_0_0_9"/>
<dbReference type="Gene3D" id="3.20.20.70">
    <property type="entry name" value="Aldolase class I"/>
    <property type="match status" value="1"/>
</dbReference>
<reference evidence="10 11" key="2">
    <citation type="submission" date="2009-02" db="EMBL/GenBank/DDBJ databases">
        <title>Draft genome sequence of Clostridium methylpentosum (DSM 5476).</title>
        <authorList>
            <person name="Sudarsanam P."/>
            <person name="Ley R."/>
            <person name="Guruge J."/>
            <person name="Turnbaugh P.J."/>
            <person name="Mahowald M."/>
            <person name="Liep D."/>
            <person name="Gordon J."/>
        </authorList>
    </citation>
    <scope>NUCLEOTIDE SEQUENCE [LARGE SCALE GENOMIC DNA]</scope>
    <source>
        <strain evidence="10 11">DSM 5476</strain>
    </source>
</reference>
<comment type="caution">
    <text evidence="10">The sequence shown here is derived from an EMBL/GenBank/DDBJ whole genome shotgun (WGS) entry which is preliminary data.</text>
</comment>
<gene>
    <name evidence="10" type="ORF">CLOSTMETH_01255</name>
</gene>
<keyword evidence="10" id="KW-0670">Pyruvate</keyword>
<dbReference type="GO" id="GO:0016829">
    <property type="term" value="F:lyase activity"/>
    <property type="evidence" value="ECO:0007669"/>
    <property type="project" value="UniProtKB-KW"/>
</dbReference>
<dbReference type="GO" id="GO:0046872">
    <property type="term" value="F:metal ion binding"/>
    <property type="evidence" value="ECO:0007669"/>
    <property type="project" value="UniProtKB-KW"/>
</dbReference>
<dbReference type="SFLD" id="SFLDS00029">
    <property type="entry name" value="Radical_SAM"/>
    <property type="match status" value="1"/>
</dbReference>
<keyword evidence="11" id="KW-1185">Reference proteome</keyword>
<keyword evidence="3" id="KW-0004">4Fe-4S</keyword>
<comment type="similarity">
    <text evidence="2">Belongs to the organic radical-activating enzymes family.</text>
</comment>
<evidence type="ECO:0000256" key="3">
    <source>
        <dbReference type="ARBA" id="ARBA00022485"/>
    </source>
</evidence>
<dbReference type="PANTHER" id="PTHR30352:SF4">
    <property type="entry name" value="PYRUVATE FORMATE-LYASE 2-ACTIVATING ENZYME"/>
    <property type="match status" value="1"/>
</dbReference>
<evidence type="ECO:0000256" key="1">
    <source>
        <dbReference type="ARBA" id="ARBA00001966"/>
    </source>
</evidence>
<dbReference type="PROSITE" id="PS51918">
    <property type="entry name" value="RADICAL_SAM"/>
    <property type="match status" value="1"/>
</dbReference>
<dbReference type="SUPFAM" id="SSF102114">
    <property type="entry name" value="Radical SAM enzymes"/>
    <property type="match status" value="1"/>
</dbReference>
<dbReference type="PROSITE" id="PS01087">
    <property type="entry name" value="RADICAL_ACTIVATING"/>
    <property type="match status" value="1"/>
</dbReference>
<protein>
    <submittedName>
        <fullName evidence="10">Putative pyruvate formate-lyase 1-activating enzyme</fullName>
    </submittedName>
</protein>
<keyword evidence="4" id="KW-0949">S-adenosyl-L-methionine</keyword>
<reference evidence="10 11" key="1">
    <citation type="submission" date="2009-01" db="EMBL/GenBank/DDBJ databases">
        <authorList>
            <person name="Fulton L."/>
            <person name="Clifton S."/>
            <person name="Fulton B."/>
            <person name="Xu J."/>
            <person name="Minx P."/>
            <person name="Pepin K.H."/>
            <person name="Johnson M."/>
            <person name="Bhonagiri V."/>
            <person name="Nash W.E."/>
            <person name="Mardis E.R."/>
            <person name="Wilson R.K."/>
        </authorList>
    </citation>
    <scope>NUCLEOTIDE SEQUENCE [LARGE SCALE GENOMIC DNA]</scope>
    <source>
        <strain evidence="10 11">DSM 5476</strain>
    </source>
</reference>
<accession>C0EBN7</accession>
<dbReference type="AlphaFoldDB" id="C0EBN7"/>
<name>C0EBN7_9FIRM</name>
<dbReference type="InterPro" id="IPR007197">
    <property type="entry name" value="rSAM"/>
</dbReference>
<evidence type="ECO:0000313" key="10">
    <source>
        <dbReference type="EMBL" id="EEG31155.1"/>
    </source>
</evidence>
<evidence type="ECO:0000256" key="6">
    <source>
        <dbReference type="ARBA" id="ARBA00023002"/>
    </source>
</evidence>
<keyword evidence="7" id="KW-0408">Iron</keyword>
<dbReference type="Pfam" id="PF04055">
    <property type="entry name" value="Radical_SAM"/>
    <property type="match status" value="1"/>
</dbReference>
<keyword evidence="8" id="KW-0411">Iron-sulfur</keyword>
<evidence type="ECO:0000256" key="8">
    <source>
        <dbReference type="ARBA" id="ARBA00023014"/>
    </source>
</evidence>
<dbReference type="CDD" id="cd01335">
    <property type="entry name" value="Radical_SAM"/>
    <property type="match status" value="1"/>
</dbReference>
<keyword evidence="5" id="KW-0479">Metal-binding</keyword>
<sequence>MEQNYLQTRGRIFDIQRFSVHDGPGIRTIIFLKGCPLRCRWCCNPESQHHQVEEMVVDGKPKTMGRDVTVAEVLSEVLKDASYYRRSGGGVTLSGGECLFQPEFAAAILRACQEHGVNTAIETTAYTSWEKIELVLPYVDYVLMDIKQVDDKKHQEFTGKSNRLILENARKLAQSGVDLTIRVPVIPTFNNTPQEIYAIAKFAESLPGVTRLHLLPYHRLGEDKYTGLGRDYRLKEIKPQSNEALEELLEVARQTRLHCQIGG</sequence>
<dbReference type="Proteomes" id="UP000003340">
    <property type="component" value="Unassembled WGS sequence"/>
</dbReference>
<dbReference type="InterPro" id="IPR058240">
    <property type="entry name" value="rSAM_sf"/>
</dbReference>
<comment type="cofactor">
    <cofactor evidence="1">
        <name>[4Fe-4S] cluster</name>
        <dbReference type="ChEBI" id="CHEBI:49883"/>
    </cofactor>
</comment>
<dbReference type="PIRSF" id="PIRSF000371">
    <property type="entry name" value="PFL_act_enz"/>
    <property type="match status" value="1"/>
</dbReference>
<dbReference type="STRING" id="537013.CLOSTMETH_01255"/>
<dbReference type="eggNOG" id="COG1180">
    <property type="taxonomic scope" value="Bacteria"/>
</dbReference>
<dbReference type="EMBL" id="ACEC01000043">
    <property type="protein sequence ID" value="EEG31155.1"/>
    <property type="molecule type" value="Genomic_DNA"/>
</dbReference>
<evidence type="ECO:0000256" key="7">
    <source>
        <dbReference type="ARBA" id="ARBA00023004"/>
    </source>
</evidence>
<dbReference type="SFLD" id="SFLDG01066">
    <property type="entry name" value="organic_radical-activating_enz"/>
    <property type="match status" value="1"/>
</dbReference>
<evidence type="ECO:0000259" key="9">
    <source>
        <dbReference type="PROSITE" id="PS51918"/>
    </source>
</evidence>
<dbReference type="GO" id="GO:0051539">
    <property type="term" value="F:4 iron, 4 sulfur cluster binding"/>
    <property type="evidence" value="ECO:0007669"/>
    <property type="project" value="UniProtKB-KW"/>
</dbReference>
<evidence type="ECO:0000313" key="11">
    <source>
        <dbReference type="Proteomes" id="UP000003340"/>
    </source>
</evidence>
<dbReference type="GO" id="GO:0016491">
    <property type="term" value="F:oxidoreductase activity"/>
    <property type="evidence" value="ECO:0007669"/>
    <property type="project" value="UniProtKB-KW"/>
</dbReference>
<dbReference type="NCBIfam" id="TIGR02494">
    <property type="entry name" value="PFLE_PFLC"/>
    <property type="match status" value="1"/>
</dbReference>
<dbReference type="InterPro" id="IPR001989">
    <property type="entry name" value="Radical_activat_CS"/>
</dbReference>
<evidence type="ECO:0000256" key="2">
    <source>
        <dbReference type="ARBA" id="ARBA00009777"/>
    </source>
</evidence>
<keyword evidence="6" id="KW-0560">Oxidoreductase</keyword>
<feature type="domain" description="Radical SAM core" evidence="9">
    <location>
        <begin position="21"/>
        <end position="258"/>
    </location>
</feature>
<evidence type="ECO:0000256" key="4">
    <source>
        <dbReference type="ARBA" id="ARBA00022691"/>
    </source>
</evidence>
<evidence type="ECO:0000256" key="5">
    <source>
        <dbReference type="ARBA" id="ARBA00022723"/>
    </source>
</evidence>
<proteinExistence type="inferred from homology"/>
<dbReference type="PANTHER" id="PTHR30352">
    <property type="entry name" value="PYRUVATE FORMATE-LYASE-ACTIVATING ENZYME"/>
    <property type="match status" value="1"/>
</dbReference>
<keyword evidence="10" id="KW-0456">Lyase</keyword>
<dbReference type="InterPro" id="IPR034457">
    <property type="entry name" value="Organic_radical-activating"/>
</dbReference>
<dbReference type="InterPro" id="IPR013785">
    <property type="entry name" value="Aldolase_TIM"/>
</dbReference>
<dbReference type="InterPro" id="IPR012839">
    <property type="entry name" value="Organic_radical_activase"/>
</dbReference>